<dbReference type="NCBIfam" id="TIGR02232">
    <property type="entry name" value="myxo_disulf_rpt"/>
    <property type="match status" value="3"/>
</dbReference>
<dbReference type="InterPro" id="IPR016186">
    <property type="entry name" value="C-type_lectin-like/link_sf"/>
</dbReference>
<dbReference type="EMBL" id="JAIRAU010000023">
    <property type="protein sequence ID" value="MBZ5711118.1"/>
    <property type="molecule type" value="Genomic_DNA"/>
</dbReference>
<dbReference type="SUPFAM" id="SSF56436">
    <property type="entry name" value="C-type lectin-like"/>
    <property type="match status" value="1"/>
</dbReference>
<dbReference type="Proteomes" id="UP001139031">
    <property type="component" value="Unassembled WGS sequence"/>
</dbReference>
<dbReference type="InterPro" id="IPR016187">
    <property type="entry name" value="CTDL_fold"/>
</dbReference>
<feature type="compositionally biased region" description="Low complexity" evidence="4">
    <location>
        <begin position="27"/>
        <end position="43"/>
    </location>
</feature>
<evidence type="ECO:0000256" key="3">
    <source>
        <dbReference type="ARBA" id="ARBA00023157"/>
    </source>
</evidence>
<keyword evidence="3" id="KW-1015">Disulfide bond</keyword>
<evidence type="ECO:0000256" key="1">
    <source>
        <dbReference type="ARBA" id="ARBA00022729"/>
    </source>
</evidence>
<feature type="region of interest" description="Disordered" evidence="4">
    <location>
        <begin position="27"/>
        <end position="49"/>
    </location>
</feature>
<gene>
    <name evidence="5" type="ORF">K7C98_17875</name>
</gene>
<evidence type="ECO:0000313" key="5">
    <source>
        <dbReference type="EMBL" id="MBZ5711118.1"/>
    </source>
</evidence>
<dbReference type="Gene3D" id="3.10.100.10">
    <property type="entry name" value="Mannose-Binding Protein A, subunit A"/>
    <property type="match status" value="1"/>
</dbReference>
<keyword evidence="1" id="KW-0732">Signal</keyword>
<accession>A0ABS7TSC4</accession>
<dbReference type="RefSeq" id="WP_224192890.1">
    <property type="nucleotide sequence ID" value="NZ_JAIRAU010000023.1"/>
</dbReference>
<reference evidence="5" key="1">
    <citation type="submission" date="2021-08" db="EMBL/GenBank/DDBJ databases">
        <authorList>
            <person name="Stevens D.C."/>
        </authorList>
    </citation>
    <scope>NUCLEOTIDE SEQUENCE</scope>
    <source>
        <strain evidence="5">DSM 53165</strain>
    </source>
</reference>
<evidence type="ECO:0000256" key="4">
    <source>
        <dbReference type="SAM" id="MobiDB-lite"/>
    </source>
</evidence>
<dbReference type="Pfam" id="PF13948">
    <property type="entry name" value="DUF4215"/>
    <property type="match status" value="3"/>
</dbReference>
<organism evidence="5 6">
    <name type="scientific">Nannocystis pusilla</name>
    <dbReference type="NCBI Taxonomy" id="889268"/>
    <lineage>
        <taxon>Bacteria</taxon>
        <taxon>Pseudomonadati</taxon>
        <taxon>Myxococcota</taxon>
        <taxon>Polyangia</taxon>
        <taxon>Nannocystales</taxon>
        <taxon>Nannocystaceae</taxon>
        <taxon>Nannocystis</taxon>
    </lineage>
</organism>
<proteinExistence type="predicted"/>
<keyword evidence="6" id="KW-1185">Reference proteome</keyword>
<protein>
    <submittedName>
        <fullName evidence="5">DUF4215 domain-containing protein</fullName>
    </submittedName>
</protein>
<comment type="caution">
    <text evidence="5">The sequence shown here is derived from an EMBL/GenBank/DDBJ whole genome shotgun (WGS) entry which is preliminary data.</text>
</comment>
<dbReference type="PANTHER" id="PTHR38934">
    <property type="entry name" value="HYPHALLY REGULATED CELL WALL PROTEIN 1"/>
    <property type="match status" value="1"/>
</dbReference>
<sequence length="340" mass="35127">MLLALAMEACFYAPKVTALTEAGTTIDTTDQSTTPTTTGAPSTCGDGKTEGTEQCDDGNGVDGDGCESDCTTTPGADCGDGMLDPGEECDDGNKDNTDACTNTCKNAVCGDGLVQAGVEDCDDENFDDADPCVSCKTASCGDGFVQAGVEECDDANNIDDDDCSNDCRAPRMVFVTHGDFKGNLGGLLIADATCAQAAADAPLPETVNWLAWISDDTLSPASPGRMDTSFTGYYKLTNGTVIAHGWSDLTDGSLLHPINFDETGAPLEEEPFAVWSNTTPAGLSAGNDDCSGWSSAALATKGRHGAVNAMDGGWSDALMDNPVGCANSFHLYCFQNSPLP</sequence>
<evidence type="ECO:0000313" key="6">
    <source>
        <dbReference type="Proteomes" id="UP001139031"/>
    </source>
</evidence>
<dbReference type="PANTHER" id="PTHR38934:SF6">
    <property type="entry name" value="CHROMOSOME UNDETERMINED SCAFFOLD_176, WHOLE GENOME SHOTGUN SEQUENCE"/>
    <property type="match status" value="1"/>
</dbReference>
<name>A0ABS7TSC4_9BACT</name>
<dbReference type="InterPro" id="IPR011936">
    <property type="entry name" value="Myxo_disulph_rpt"/>
</dbReference>
<evidence type="ECO:0000256" key="2">
    <source>
        <dbReference type="ARBA" id="ARBA00022737"/>
    </source>
</evidence>
<keyword evidence="2" id="KW-0677">Repeat</keyword>